<reference evidence="15" key="1">
    <citation type="submission" date="2021-08" db="EMBL/GenBank/DDBJ databases">
        <title>WGS assembly of Ceratopteris richardii.</title>
        <authorList>
            <person name="Marchant D.B."/>
            <person name="Chen G."/>
            <person name="Jenkins J."/>
            <person name="Shu S."/>
            <person name="Leebens-Mack J."/>
            <person name="Grimwood J."/>
            <person name="Schmutz J."/>
            <person name="Soltis P."/>
            <person name="Soltis D."/>
            <person name="Chen Z.-H."/>
        </authorList>
    </citation>
    <scope>NUCLEOTIDE SEQUENCE</scope>
    <source>
        <strain evidence="15">Whitten #5841</strain>
        <tissue evidence="15">Leaf</tissue>
    </source>
</reference>
<keyword evidence="6 9" id="KW-0720">Serine protease</keyword>
<dbReference type="Gene3D" id="2.60.40.2310">
    <property type="match status" value="1"/>
</dbReference>
<dbReference type="PROSITE" id="PS51892">
    <property type="entry name" value="SUBTILASE"/>
    <property type="match status" value="1"/>
</dbReference>
<dbReference type="Pfam" id="PF05922">
    <property type="entry name" value="Inhibitor_I9"/>
    <property type="match status" value="1"/>
</dbReference>
<keyword evidence="5 9" id="KW-0378">Hydrolase</keyword>
<dbReference type="SUPFAM" id="SSF54897">
    <property type="entry name" value="Protease propeptides/inhibitors"/>
    <property type="match status" value="1"/>
</dbReference>
<evidence type="ECO:0000256" key="8">
    <source>
        <dbReference type="PIRSR" id="PIRSR615500-1"/>
    </source>
</evidence>
<dbReference type="PROSITE" id="PS00138">
    <property type="entry name" value="SUBTILASE_SER"/>
    <property type="match status" value="1"/>
</dbReference>
<evidence type="ECO:0000256" key="9">
    <source>
        <dbReference type="PROSITE-ProRule" id="PRU01240"/>
    </source>
</evidence>
<evidence type="ECO:0000256" key="6">
    <source>
        <dbReference type="ARBA" id="ARBA00022825"/>
    </source>
</evidence>
<dbReference type="Gene3D" id="3.40.50.200">
    <property type="entry name" value="Peptidase S8/S53 domain"/>
    <property type="match status" value="1"/>
</dbReference>
<feature type="chain" id="PRO_5035781690" evidence="11">
    <location>
        <begin position="24"/>
        <end position="811"/>
    </location>
</feature>
<evidence type="ECO:0000259" key="13">
    <source>
        <dbReference type="Pfam" id="PF05922"/>
    </source>
</evidence>
<feature type="active site" description="Charge relay system" evidence="8 9">
    <location>
        <position position="235"/>
    </location>
</feature>
<dbReference type="InterPro" id="IPR041469">
    <property type="entry name" value="Subtilisin-like_FN3"/>
</dbReference>
<dbReference type="Gene3D" id="3.30.70.80">
    <property type="entry name" value="Peptidase S8 propeptide/proteinase inhibitor I9"/>
    <property type="match status" value="1"/>
</dbReference>
<keyword evidence="16" id="KW-1185">Reference proteome</keyword>
<evidence type="ECO:0000256" key="7">
    <source>
        <dbReference type="ARBA" id="ARBA00023180"/>
    </source>
</evidence>
<feature type="domain" description="Inhibitor I9" evidence="13">
    <location>
        <begin position="29"/>
        <end position="125"/>
    </location>
</feature>
<dbReference type="InterPro" id="IPR034197">
    <property type="entry name" value="Peptidases_S8_3"/>
</dbReference>
<keyword evidence="3 9" id="KW-0645">Protease</keyword>
<dbReference type="OMA" id="PATHENK"/>
<dbReference type="Pfam" id="PF17766">
    <property type="entry name" value="fn3_6"/>
    <property type="match status" value="1"/>
</dbReference>
<feature type="domain" description="Subtilisin-like protease fibronectin type-III" evidence="14">
    <location>
        <begin position="711"/>
        <end position="806"/>
    </location>
</feature>
<evidence type="ECO:0000256" key="11">
    <source>
        <dbReference type="SAM" id="SignalP"/>
    </source>
</evidence>
<feature type="active site" description="Charge relay system" evidence="8 9">
    <location>
        <position position="161"/>
    </location>
</feature>
<keyword evidence="7" id="KW-0325">Glycoprotein</keyword>
<dbReference type="CDD" id="cd04852">
    <property type="entry name" value="Peptidases_S8_3"/>
    <property type="match status" value="1"/>
</dbReference>
<gene>
    <name evidence="15" type="ORF">KP509_22G004300</name>
</gene>
<dbReference type="InterPro" id="IPR015500">
    <property type="entry name" value="Peptidase_S8_subtilisin-rel"/>
</dbReference>
<dbReference type="PROSITE" id="PS00136">
    <property type="entry name" value="SUBTILASE_ASP"/>
    <property type="match status" value="1"/>
</dbReference>
<accession>A0A8T2S290</accession>
<dbReference type="Proteomes" id="UP000825935">
    <property type="component" value="Chromosome 22"/>
</dbReference>
<organism evidence="15 16">
    <name type="scientific">Ceratopteris richardii</name>
    <name type="common">Triangle waterfern</name>
    <dbReference type="NCBI Taxonomy" id="49495"/>
    <lineage>
        <taxon>Eukaryota</taxon>
        <taxon>Viridiplantae</taxon>
        <taxon>Streptophyta</taxon>
        <taxon>Embryophyta</taxon>
        <taxon>Tracheophyta</taxon>
        <taxon>Polypodiopsida</taxon>
        <taxon>Polypodiidae</taxon>
        <taxon>Polypodiales</taxon>
        <taxon>Pteridineae</taxon>
        <taxon>Pteridaceae</taxon>
        <taxon>Parkerioideae</taxon>
        <taxon>Ceratopteris</taxon>
    </lineage>
</organism>
<sequence>MAIKAELFASSFMVFILITCTNAMDSQVYIVTVDGTPAIHKFPRSAESPRAFPSSTRSEMLAYTSELVARHDDLLSSTFTSSSYRKLYSYSHVLNGFAVKLRPKQADDLRNSQGVRHVEADWRLKKLTTHTPDFLGLPTGAWPRDGGPSNAGENVVIGIIDTGIDPTHPSFSARGPVPYPPLANFHGKCETSAGSSVPLCNGKIIAAQHFAAAAQAAGAFNASNDLASPVDEDGHGSHTASIAAGNHGVFVNSDGFYFGEASGMAPRARISVYKALYRHFGGFMSDVVAAIDQATKDGVDVLSLSVGPSSPPSSTRFAYLSAFDVALLSAVKAGVFVAQAAGNGGPYPRTMASFSPWIMSVAAGLDDRNYSNWIYLGNGARLAGLGLAPATPGEQMYDLVLAEDAAVANNSGFSFSPSNCQQPEVLNKAFVQGKILMCTYSFSFLYGGATVRKVADTAKSLSAVGFVLFVTRELPGNKFNPIPLGMPGVVITDVQDSTSLLNYYNSSSAGSAARAKIGNGMSPTYEGTGPQVAIYSSRGPGVKDYTLRDSDVLKPNILGPGSLIWGAWTPSSMDEPDFQGQRFAMISGTSMATPHIAGVAALIKQAHPDWSPGAIASAMMTTASVADKNGKQLLAQHYSSTGSIILNPATPFDIGGGAINPSAALDPGLVFKAGIEYEDYIGFLCSIAQMDQTQVLNVTGSSCTKSKSAADLNSPSITISNLVAHRIITRTVTNVAAAIETYKVSYVEPEGIAMQVSPSLFTIQGGQSVTLSVTLKVAAPITGEYSFGSMLLSGDKGHAVRIPLAVRAGAG</sequence>
<evidence type="ECO:0000259" key="12">
    <source>
        <dbReference type="Pfam" id="PF00082"/>
    </source>
</evidence>
<feature type="domain" description="Peptidase S8/S53" evidence="12">
    <location>
        <begin position="152"/>
        <end position="628"/>
    </location>
</feature>
<dbReference type="InterPro" id="IPR037045">
    <property type="entry name" value="S8pro/Inhibitor_I9_sf"/>
</dbReference>
<dbReference type="GO" id="GO:0004252">
    <property type="term" value="F:serine-type endopeptidase activity"/>
    <property type="evidence" value="ECO:0007669"/>
    <property type="project" value="UniProtKB-UniRule"/>
</dbReference>
<evidence type="ECO:0000313" key="15">
    <source>
        <dbReference type="EMBL" id="KAH7306266.1"/>
    </source>
</evidence>
<feature type="signal peptide" evidence="11">
    <location>
        <begin position="1"/>
        <end position="23"/>
    </location>
</feature>
<feature type="active site" description="Charge relay system" evidence="8 9">
    <location>
        <position position="590"/>
    </location>
</feature>
<evidence type="ECO:0000256" key="3">
    <source>
        <dbReference type="ARBA" id="ARBA00022670"/>
    </source>
</evidence>
<dbReference type="InterPro" id="IPR023827">
    <property type="entry name" value="Peptidase_S8_Asp-AS"/>
</dbReference>
<name>A0A8T2S290_CERRI</name>
<dbReference type="SUPFAM" id="SSF52743">
    <property type="entry name" value="Subtilisin-like"/>
    <property type="match status" value="1"/>
</dbReference>
<comment type="similarity">
    <text evidence="2 9 10">Belongs to the peptidase S8 family.</text>
</comment>
<dbReference type="OrthoDB" id="206201at2759"/>
<dbReference type="AlphaFoldDB" id="A0A8T2S290"/>
<evidence type="ECO:0000256" key="1">
    <source>
        <dbReference type="ARBA" id="ARBA00004613"/>
    </source>
</evidence>
<dbReference type="PANTHER" id="PTHR10795">
    <property type="entry name" value="PROPROTEIN CONVERTASE SUBTILISIN/KEXIN"/>
    <property type="match status" value="1"/>
</dbReference>
<dbReference type="Gene3D" id="3.50.30.30">
    <property type="match status" value="1"/>
</dbReference>
<dbReference type="EMBL" id="CM035427">
    <property type="protein sequence ID" value="KAH7306266.1"/>
    <property type="molecule type" value="Genomic_DNA"/>
</dbReference>
<evidence type="ECO:0000256" key="5">
    <source>
        <dbReference type="ARBA" id="ARBA00022801"/>
    </source>
</evidence>
<dbReference type="InterPro" id="IPR036852">
    <property type="entry name" value="Peptidase_S8/S53_dom_sf"/>
</dbReference>
<comment type="subcellular location">
    <subcellularLocation>
        <location evidence="1">Secreted</location>
    </subcellularLocation>
</comment>
<keyword evidence="4 11" id="KW-0732">Signal</keyword>
<evidence type="ECO:0000256" key="2">
    <source>
        <dbReference type="ARBA" id="ARBA00011073"/>
    </source>
</evidence>
<dbReference type="CDD" id="cd02120">
    <property type="entry name" value="PA_subtilisin_like"/>
    <property type="match status" value="1"/>
</dbReference>
<evidence type="ECO:0000256" key="4">
    <source>
        <dbReference type="ARBA" id="ARBA00022729"/>
    </source>
</evidence>
<dbReference type="InterPro" id="IPR045051">
    <property type="entry name" value="SBT"/>
</dbReference>
<proteinExistence type="inferred from homology"/>
<dbReference type="InterPro" id="IPR000209">
    <property type="entry name" value="Peptidase_S8/S53_dom"/>
</dbReference>
<dbReference type="InterPro" id="IPR010259">
    <property type="entry name" value="S8pro/Inhibitor_I9"/>
</dbReference>
<dbReference type="Pfam" id="PF00082">
    <property type="entry name" value="Peptidase_S8"/>
    <property type="match status" value="1"/>
</dbReference>
<dbReference type="PRINTS" id="PR00723">
    <property type="entry name" value="SUBTILISIN"/>
</dbReference>
<evidence type="ECO:0000313" key="16">
    <source>
        <dbReference type="Proteomes" id="UP000825935"/>
    </source>
</evidence>
<comment type="caution">
    <text evidence="15">The sequence shown here is derived from an EMBL/GenBank/DDBJ whole genome shotgun (WGS) entry which is preliminary data.</text>
</comment>
<dbReference type="InterPro" id="IPR023828">
    <property type="entry name" value="Peptidase_S8_Ser-AS"/>
</dbReference>
<evidence type="ECO:0000256" key="10">
    <source>
        <dbReference type="RuleBase" id="RU003355"/>
    </source>
</evidence>
<protein>
    <submittedName>
        <fullName evidence="15">Uncharacterized protein</fullName>
    </submittedName>
</protein>
<dbReference type="GO" id="GO:0006508">
    <property type="term" value="P:proteolysis"/>
    <property type="evidence" value="ECO:0007669"/>
    <property type="project" value="UniProtKB-KW"/>
</dbReference>
<dbReference type="GO" id="GO:0005576">
    <property type="term" value="C:extracellular region"/>
    <property type="evidence" value="ECO:0007669"/>
    <property type="project" value="UniProtKB-SubCell"/>
</dbReference>
<evidence type="ECO:0000259" key="14">
    <source>
        <dbReference type="Pfam" id="PF17766"/>
    </source>
</evidence>